<keyword evidence="2" id="KW-1185">Reference proteome</keyword>
<dbReference type="Gene3D" id="3.40.50.450">
    <property type="match status" value="1"/>
</dbReference>
<gene>
    <name evidence="1" type="ORF">FU839_18575</name>
</gene>
<dbReference type="EMBL" id="VRLR01000025">
    <property type="protein sequence ID" value="TXK77150.1"/>
    <property type="molecule type" value="Genomic_DNA"/>
</dbReference>
<dbReference type="SUPFAM" id="SSF52309">
    <property type="entry name" value="N-(deoxy)ribosyltransferase-like"/>
    <property type="match status" value="1"/>
</dbReference>
<reference evidence="1 2" key="1">
    <citation type="submission" date="2019-08" db="EMBL/GenBank/DDBJ databases">
        <title>Draft genome analysis of Rheinheimera tangshanensis isolated from the roots of fresh rice plants (Oryza sativa).</title>
        <authorList>
            <person name="Yu Q."/>
            <person name="Qi Y."/>
            <person name="Zhang H."/>
            <person name="Pu J."/>
        </authorList>
    </citation>
    <scope>NUCLEOTIDE SEQUENCE [LARGE SCALE GENOMIC DNA]</scope>
    <source>
        <strain evidence="1 2">JA3-B52</strain>
    </source>
</reference>
<evidence type="ECO:0000313" key="2">
    <source>
        <dbReference type="Proteomes" id="UP000321814"/>
    </source>
</evidence>
<name>A0A5C8LPC6_9GAMM</name>
<protein>
    <submittedName>
        <fullName evidence="1">Uncharacterized protein</fullName>
    </submittedName>
</protein>
<dbReference type="OrthoDB" id="5180013at2"/>
<dbReference type="RefSeq" id="WP_147905563.1">
    <property type="nucleotide sequence ID" value="NZ_BAAAGC010000009.1"/>
</dbReference>
<comment type="caution">
    <text evidence="1">The sequence shown here is derived from an EMBL/GenBank/DDBJ whole genome shotgun (WGS) entry which is preliminary data.</text>
</comment>
<dbReference type="Proteomes" id="UP000321814">
    <property type="component" value="Unassembled WGS sequence"/>
</dbReference>
<evidence type="ECO:0000313" key="1">
    <source>
        <dbReference type="EMBL" id="TXK77150.1"/>
    </source>
</evidence>
<organism evidence="1 2">
    <name type="scientific">Rheinheimera tangshanensis</name>
    <dbReference type="NCBI Taxonomy" id="400153"/>
    <lineage>
        <taxon>Bacteria</taxon>
        <taxon>Pseudomonadati</taxon>
        <taxon>Pseudomonadota</taxon>
        <taxon>Gammaproteobacteria</taxon>
        <taxon>Chromatiales</taxon>
        <taxon>Chromatiaceae</taxon>
        <taxon>Rheinheimera</taxon>
    </lineage>
</organism>
<sequence length="312" mass="35639">MKNQPKPFVFVLMPFDEALNDTYKFGIKGAAEDAGAYAERLDEQIFNEGMLDRIFNQINKADVIVADMTGRNPNVFYEVGYAHALGKYVILLTQSVKDIPFDLQHQQHLVYDGSISKLKEMLSSKIKWALEQESPKKRQNEFLSLRIFEVEVPANGDGEVPLIGGSIRRRDEYFTLPIYIRNESSRPVTPITHAYLFLESDSEVVPASYTTQQTITNAGTPHSKETKKVIPHQLQAFDTLAFENDGVLTQQVRIPISFEALPPGAIEDRQIGLMFRENVQDMQQRRFKLRVHTQDNIFEYTFDLCIDISLSV</sequence>
<proteinExistence type="predicted"/>
<dbReference type="AlphaFoldDB" id="A0A5C8LPC6"/>
<accession>A0A5C8LPC6</accession>